<gene>
    <name evidence="2" type="ORF">SCARUB_01638</name>
</gene>
<feature type="domain" description="DUF7718" evidence="1">
    <location>
        <begin position="11"/>
        <end position="105"/>
    </location>
</feature>
<evidence type="ECO:0000313" key="2">
    <source>
        <dbReference type="EMBL" id="ODS33247.1"/>
    </source>
</evidence>
<sequence length="108" mass="13292">MKIIEYLFYLSSLQKDRLRVKAYKEKNKILEFLVQYEANIHGEWYPIIRYDTRHGFAHRDLLHADGSAEKEPLLWHNYNLALTYATQDLKQNWRKYRQKFEEELNEQK</sequence>
<dbReference type="EMBL" id="MAYW01000034">
    <property type="protein sequence ID" value="ODS33247.1"/>
    <property type="molecule type" value="Genomic_DNA"/>
</dbReference>
<dbReference type="Pfam" id="PF24839">
    <property type="entry name" value="DUF7718"/>
    <property type="match status" value="1"/>
</dbReference>
<accession>A0A1E3XC79</accession>
<protein>
    <recommendedName>
        <fullName evidence="1">DUF7718 domain-containing protein</fullName>
    </recommendedName>
</protein>
<evidence type="ECO:0000313" key="3">
    <source>
        <dbReference type="Proteomes" id="UP000094056"/>
    </source>
</evidence>
<dbReference type="Proteomes" id="UP000094056">
    <property type="component" value="Unassembled WGS sequence"/>
</dbReference>
<proteinExistence type="predicted"/>
<comment type="caution">
    <text evidence="2">The sequence shown here is derived from an EMBL/GenBank/DDBJ whole genome shotgun (WGS) entry which is preliminary data.</text>
</comment>
<dbReference type="InterPro" id="IPR056135">
    <property type="entry name" value="DUF7718"/>
</dbReference>
<reference evidence="2 3" key="1">
    <citation type="submission" date="2016-07" db="EMBL/GenBank/DDBJ databases">
        <title>Draft genome of Scalindua rubra, obtained from a brine-seawater interface in the Red Sea, sheds light on salt adaptation in anammox bacteria.</title>
        <authorList>
            <person name="Speth D.R."/>
            <person name="Lagkouvardos I."/>
            <person name="Wang Y."/>
            <person name="Qian P.-Y."/>
            <person name="Dutilh B.E."/>
            <person name="Jetten M.S."/>
        </authorList>
    </citation>
    <scope>NUCLEOTIDE SEQUENCE [LARGE SCALE GENOMIC DNA]</scope>
    <source>
        <strain evidence="2">BSI-1</strain>
    </source>
</reference>
<dbReference type="AlphaFoldDB" id="A0A1E3XC79"/>
<organism evidence="2 3">
    <name type="scientific">Candidatus Scalindua rubra</name>
    <dbReference type="NCBI Taxonomy" id="1872076"/>
    <lineage>
        <taxon>Bacteria</taxon>
        <taxon>Pseudomonadati</taxon>
        <taxon>Planctomycetota</taxon>
        <taxon>Candidatus Brocadiia</taxon>
        <taxon>Candidatus Brocadiales</taxon>
        <taxon>Candidatus Scalinduaceae</taxon>
        <taxon>Candidatus Scalindua</taxon>
    </lineage>
</organism>
<evidence type="ECO:0000259" key="1">
    <source>
        <dbReference type="Pfam" id="PF24839"/>
    </source>
</evidence>
<name>A0A1E3XC79_9BACT</name>